<dbReference type="HOGENOM" id="CLU_020413_1_1_5"/>
<dbReference type="GO" id="GO:0006749">
    <property type="term" value="P:glutathione metabolic process"/>
    <property type="evidence" value="ECO:0007669"/>
    <property type="project" value="TreeGrafter"/>
</dbReference>
<accession>D4Z0U0</accession>
<dbReference type="GO" id="GO:0047423">
    <property type="term" value="F:N-methylhydantoinase (ATP-hydrolyzing) activity"/>
    <property type="evidence" value="ECO:0007669"/>
    <property type="project" value="UniProtKB-EC"/>
</dbReference>
<keyword evidence="3" id="KW-1185">Reference proteome</keyword>
<dbReference type="KEGG" id="sjp:SJA_C1-13880"/>
<evidence type="ECO:0000259" key="1">
    <source>
        <dbReference type="Pfam" id="PF02538"/>
    </source>
</evidence>
<dbReference type="InterPro" id="IPR003692">
    <property type="entry name" value="Hydantoinase_B"/>
</dbReference>
<sequence length="437" mass="46963">MKAHWTEVGGMQPGSLTTSSDDVFQEGLRFNYLKLFDAGVINQALASVIRYNVRLPESTLGDMQASIAACKVGAERICELGRKYGAEKLLESMTALLDYGEEMARDGLRRLRPGLYTAQTVLEEDGKGGGPFHVKVAITVSETDMVMDFDGTSPQAQGPINLGYPGLLTAARCMFKVVTNGDVPINGGAFRPLQVLCPPSTILSAVEPAPVSFYFDAMQAAMDVIAMALSPIAEKKLSVGHQRSVNGTIISGRRQGSGDLFIMAQPLAGGWGATRDQDGQNGLFSSGSGETYNIPVEIVESRYDLRVRQYGYHDEDGGAGKHRGGKGIVTDFEIMAPTATMTYMATQTSLRPWSRDGGCEGSLNRAELRRSDGSVEVYTVAAGVVGQKGDVFRIVTGTGGGYGDPKERSLAAVSDDLRNGYVTLDQARRHYPQAFQD</sequence>
<keyword evidence="2" id="KW-0378">Hydrolase</keyword>
<dbReference type="GO" id="GO:0017168">
    <property type="term" value="F:5-oxoprolinase (ATP-hydrolyzing) activity"/>
    <property type="evidence" value="ECO:0007669"/>
    <property type="project" value="TreeGrafter"/>
</dbReference>
<dbReference type="Proteomes" id="UP000007753">
    <property type="component" value="Chromosome 1"/>
</dbReference>
<dbReference type="Pfam" id="PF02538">
    <property type="entry name" value="Hydantoinase_B"/>
    <property type="match status" value="1"/>
</dbReference>
<dbReference type="PANTHER" id="PTHR11365:SF23">
    <property type="entry name" value="HYPOTHETICAL 5-OXOPROLINASE (EUROFUNG)-RELATED"/>
    <property type="match status" value="1"/>
</dbReference>
<dbReference type="PANTHER" id="PTHR11365">
    <property type="entry name" value="5-OXOPROLINASE RELATED"/>
    <property type="match status" value="1"/>
</dbReference>
<dbReference type="EC" id="3.5.2.14" evidence="2"/>
<gene>
    <name evidence="2" type="primary">hyuB</name>
    <name evidence="2" type="ordered locus">SJA_C1-13880</name>
</gene>
<name>D4Z0U0_SPHIU</name>
<organism evidence="2 3">
    <name type="scientific">Sphingobium indicum (strain DSM 16413 / CCM 7287 / MTCC 6362 / UT26 / NBRC 101211 / UT26S)</name>
    <name type="common">Sphingobium japonicum</name>
    <dbReference type="NCBI Taxonomy" id="452662"/>
    <lineage>
        <taxon>Bacteria</taxon>
        <taxon>Pseudomonadati</taxon>
        <taxon>Pseudomonadota</taxon>
        <taxon>Alphaproteobacteria</taxon>
        <taxon>Sphingomonadales</taxon>
        <taxon>Sphingomonadaceae</taxon>
        <taxon>Sphingobium</taxon>
    </lineage>
</organism>
<dbReference type="InterPro" id="IPR045079">
    <property type="entry name" value="Oxoprolinase-like"/>
</dbReference>
<evidence type="ECO:0000313" key="2">
    <source>
        <dbReference type="EMBL" id="BAI96222.1"/>
    </source>
</evidence>
<dbReference type="eggNOG" id="COG0146">
    <property type="taxonomic scope" value="Bacteria"/>
</dbReference>
<dbReference type="STRING" id="452662.SJA_C1-13880"/>
<evidence type="ECO:0000313" key="3">
    <source>
        <dbReference type="Proteomes" id="UP000007753"/>
    </source>
</evidence>
<protein>
    <submittedName>
        <fullName evidence="2">N-methylhydantoinase B</fullName>
        <ecNumber evidence="2">3.5.2.14</ecNumber>
    </submittedName>
</protein>
<dbReference type="EMBL" id="AP010803">
    <property type="protein sequence ID" value="BAI96222.1"/>
    <property type="molecule type" value="Genomic_DNA"/>
</dbReference>
<dbReference type="AlphaFoldDB" id="D4Z0U0"/>
<reference evidence="2 3" key="1">
    <citation type="journal article" date="2010" name="J. Bacteriol.">
        <title>Complete genome sequence of the representative gamma-hexachlorocyclohexane-degrading bacterium Sphingobium japonicum UT26.</title>
        <authorList>
            <person name="Nagata Y."/>
            <person name="Ohtsubo Y."/>
            <person name="Endo R."/>
            <person name="Ichikawa N."/>
            <person name="Ankai A."/>
            <person name="Oguchi A."/>
            <person name="Fukui S."/>
            <person name="Fujita N."/>
            <person name="Tsuda M."/>
        </authorList>
    </citation>
    <scope>NUCLEOTIDE SEQUENCE [LARGE SCALE GENOMIC DNA]</scope>
    <source>
        <strain evidence="3">DSM 16413 / CCM 7287 / MTCC 6362 / UT26 / NBRC 101211 / UT26S</strain>
    </source>
</reference>
<dbReference type="GO" id="GO:0005829">
    <property type="term" value="C:cytosol"/>
    <property type="evidence" value="ECO:0007669"/>
    <property type="project" value="TreeGrafter"/>
</dbReference>
<proteinExistence type="predicted"/>
<feature type="domain" description="Hydantoinase B/oxoprolinase" evidence="1">
    <location>
        <begin position="2"/>
        <end position="405"/>
    </location>
</feature>